<comment type="caution">
    <text evidence="4">The sequence shown here is derived from an EMBL/GenBank/DDBJ whole genome shotgun (WGS) entry which is preliminary data.</text>
</comment>
<dbReference type="GO" id="GO:0003677">
    <property type="term" value="F:DNA binding"/>
    <property type="evidence" value="ECO:0007669"/>
    <property type="project" value="InterPro"/>
</dbReference>
<dbReference type="GO" id="GO:0006310">
    <property type="term" value="P:DNA recombination"/>
    <property type="evidence" value="ECO:0007669"/>
    <property type="project" value="UniProtKB-KW"/>
</dbReference>
<feature type="region of interest" description="Disordered" evidence="2">
    <location>
        <begin position="1"/>
        <end position="31"/>
    </location>
</feature>
<dbReference type="Proteomes" id="UP000886886">
    <property type="component" value="Unassembled WGS sequence"/>
</dbReference>
<feature type="non-terminal residue" evidence="4">
    <location>
        <position position="1"/>
    </location>
</feature>
<dbReference type="AlphaFoldDB" id="A0A9D0ZVG6"/>
<proteinExistence type="predicted"/>
<dbReference type="InterPro" id="IPR002104">
    <property type="entry name" value="Integrase_catalytic"/>
</dbReference>
<evidence type="ECO:0000313" key="4">
    <source>
        <dbReference type="EMBL" id="HIQ96387.1"/>
    </source>
</evidence>
<sequence length="188" mass="22220">RQLGKKPNSKAEDVPPKMLTKQEIKPKTPSSIREIPIPDYVFEAILEQRRIYEKNRRRRSKEFRDWDYICCSTYGNPRSKSYHHKYFKELLASLGLPDIHFHQLRNTYTTILLKHDFNIKGISHMLGHSKEIISADVYGDTAEIIEDCLYAIEPFMEEVLPESREEKYYDYSDLREIDEAAEEYLIAA</sequence>
<dbReference type="Gene3D" id="1.10.443.10">
    <property type="entry name" value="Intergrase catalytic core"/>
    <property type="match status" value="1"/>
</dbReference>
<dbReference type="EMBL" id="DVFT01000109">
    <property type="protein sequence ID" value="HIQ96387.1"/>
    <property type="molecule type" value="Genomic_DNA"/>
</dbReference>
<protein>
    <submittedName>
        <fullName evidence="4">Tyrosine-type recombinase/integrase</fullName>
    </submittedName>
</protein>
<organism evidence="4 5">
    <name type="scientific">Candidatus Limivivens merdigallinarum</name>
    <dbReference type="NCBI Taxonomy" id="2840859"/>
    <lineage>
        <taxon>Bacteria</taxon>
        <taxon>Bacillati</taxon>
        <taxon>Bacillota</taxon>
        <taxon>Clostridia</taxon>
        <taxon>Lachnospirales</taxon>
        <taxon>Lachnospiraceae</taxon>
        <taxon>Lachnospiraceae incertae sedis</taxon>
        <taxon>Candidatus Limivivens</taxon>
    </lineage>
</organism>
<dbReference type="InterPro" id="IPR011010">
    <property type="entry name" value="DNA_brk_join_enz"/>
</dbReference>
<dbReference type="Pfam" id="PF00589">
    <property type="entry name" value="Phage_integrase"/>
    <property type="match status" value="1"/>
</dbReference>
<evidence type="ECO:0000256" key="1">
    <source>
        <dbReference type="ARBA" id="ARBA00023172"/>
    </source>
</evidence>
<evidence type="ECO:0000259" key="3">
    <source>
        <dbReference type="PROSITE" id="PS51898"/>
    </source>
</evidence>
<gene>
    <name evidence="4" type="ORF">IAB26_07485</name>
</gene>
<feature type="domain" description="Tyr recombinase" evidence="3">
    <location>
        <begin position="1"/>
        <end position="151"/>
    </location>
</feature>
<feature type="compositionally biased region" description="Basic and acidic residues" evidence="2">
    <location>
        <begin position="9"/>
        <end position="26"/>
    </location>
</feature>
<evidence type="ECO:0000313" key="5">
    <source>
        <dbReference type="Proteomes" id="UP000886886"/>
    </source>
</evidence>
<dbReference type="SUPFAM" id="SSF56349">
    <property type="entry name" value="DNA breaking-rejoining enzymes"/>
    <property type="match status" value="1"/>
</dbReference>
<reference evidence="4" key="1">
    <citation type="submission" date="2020-10" db="EMBL/GenBank/DDBJ databases">
        <authorList>
            <person name="Gilroy R."/>
        </authorList>
    </citation>
    <scope>NUCLEOTIDE SEQUENCE</scope>
    <source>
        <strain evidence="4">ChiSjej3B21-11622</strain>
    </source>
</reference>
<reference evidence="4" key="2">
    <citation type="journal article" date="2021" name="PeerJ">
        <title>Extensive microbial diversity within the chicken gut microbiome revealed by metagenomics and culture.</title>
        <authorList>
            <person name="Gilroy R."/>
            <person name="Ravi A."/>
            <person name="Getino M."/>
            <person name="Pursley I."/>
            <person name="Horton D.L."/>
            <person name="Alikhan N.F."/>
            <person name="Baker D."/>
            <person name="Gharbi K."/>
            <person name="Hall N."/>
            <person name="Watson M."/>
            <person name="Adriaenssens E.M."/>
            <person name="Foster-Nyarko E."/>
            <person name="Jarju S."/>
            <person name="Secka A."/>
            <person name="Antonio M."/>
            <person name="Oren A."/>
            <person name="Chaudhuri R.R."/>
            <person name="La Ragione R."/>
            <person name="Hildebrand F."/>
            <person name="Pallen M.J."/>
        </authorList>
    </citation>
    <scope>NUCLEOTIDE SEQUENCE</scope>
    <source>
        <strain evidence="4">ChiSjej3B21-11622</strain>
    </source>
</reference>
<name>A0A9D0ZVG6_9FIRM</name>
<evidence type="ECO:0000256" key="2">
    <source>
        <dbReference type="SAM" id="MobiDB-lite"/>
    </source>
</evidence>
<keyword evidence="1" id="KW-0233">DNA recombination</keyword>
<dbReference type="PROSITE" id="PS51898">
    <property type="entry name" value="TYR_RECOMBINASE"/>
    <property type="match status" value="1"/>
</dbReference>
<dbReference type="GO" id="GO:0015074">
    <property type="term" value="P:DNA integration"/>
    <property type="evidence" value="ECO:0007669"/>
    <property type="project" value="InterPro"/>
</dbReference>
<dbReference type="InterPro" id="IPR013762">
    <property type="entry name" value="Integrase-like_cat_sf"/>
</dbReference>
<accession>A0A9D0ZVG6</accession>